<dbReference type="Proteomes" id="UP000016922">
    <property type="component" value="Unassembled WGS sequence"/>
</dbReference>
<gene>
    <name evidence="3" type="ORF">GLAREA_05291</name>
</gene>
<evidence type="ECO:0008006" key="5">
    <source>
        <dbReference type="Google" id="ProtNLM"/>
    </source>
</evidence>
<dbReference type="GeneID" id="19464345"/>
<accession>S3ECB6</accession>
<dbReference type="EMBL" id="KE145353">
    <property type="protein sequence ID" value="EPE35953.1"/>
    <property type="molecule type" value="Genomic_DNA"/>
</dbReference>
<feature type="chain" id="PRO_5004508857" description="GPI anchored cell wall protein" evidence="2">
    <location>
        <begin position="22"/>
        <end position="180"/>
    </location>
</feature>
<feature type="region of interest" description="Disordered" evidence="1">
    <location>
        <begin position="85"/>
        <end position="153"/>
    </location>
</feature>
<keyword evidence="2" id="KW-0732">Signal</keyword>
<evidence type="ECO:0000256" key="2">
    <source>
        <dbReference type="SAM" id="SignalP"/>
    </source>
</evidence>
<dbReference type="RefSeq" id="XP_008076771.1">
    <property type="nucleotide sequence ID" value="XM_008078580.1"/>
</dbReference>
<evidence type="ECO:0000313" key="3">
    <source>
        <dbReference type="EMBL" id="EPE35953.1"/>
    </source>
</evidence>
<organism evidence="3 4">
    <name type="scientific">Glarea lozoyensis (strain ATCC 20868 / MF5171)</name>
    <dbReference type="NCBI Taxonomy" id="1116229"/>
    <lineage>
        <taxon>Eukaryota</taxon>
        <taxon>Fungi</taxon>
        <taxon>Dikarya</taxon>
        <taxon>Ascomycota</taxon>
        <taxon>Pezizomycotina</taxon>
        <taxon>Leotiomycetes</taxon>
        <taxon>Helotiales</taxon>
        <taxon>Helotiaceae</taxon>
        <taxon>Glarea</taxon>
    </lineage>
</organism>
<sequence length="180" mass="17592">MYTSPAFVFGAIMAFASFATATPPACLLGALQVQTNPSDIKSLCGTLAESMKGNITEKCSRDAAAEAKKAYADTCLSSASVTITFSSSSSSSSGSATKSSSSTATGSDSASATTTGSSTRTGSSTGSATVTPNAAATTTGSSPSSSTTSNAASGLTTPDIVKAIAPIVAAIAIRTVTLRK</sequence>
<reference evidence="3 4" key="1">
    <citation type="journal article" date="2013" name="BMC Genomics">
        <title>Genomics-driven discovery of the pneumocandin biosynthetic gene cluster in the fungus Glarea lozoyensis.</title>
        <authorList>
            <person name="Chen L."/>
            <person name="Yue Q."/>
            <person name="Zhang X."/>
            <person name="Xiang M."/>
            <person name="Wang C."/>
            <person name="Li S."/>
            <person name="Che Y."/>
            <person name="Ortiz-Lopez F.J."/>
            <person name="Bills G.F."/>
            <person name="Liu X."/>
            <person name="An Z."/>
        </authorList>
    </citation>
    <scope>NUCLEOTIDE SEQUENCE [LARGE SCALE GENOMIC DNA]</scope>
    <source>
        <strain evidence="4">ATCC 20868 / MF5171</strain>
    </source>
</reference>
<dbReference type="eggNOG" id="ENOG502S1X2">
    <property type="taxonomic scope" value="Eukaryota"/>
</dbReference>
<feature type="signal peptide" evidence="2">
    <location>
        <begin position="1"/>
        <end position="21"/>
    </location>
</feature>
<name>S3ECB6_GLAL2</name>
<dbReference type="OMA" id="DSKAICG"/>
<proteinExistence type="predicted"/>
<keyword evidence="4" id="KW-1185">Reference proteome</keyword>
<dbReference type="HOGENOM" id="CLU_1740693_0_0_1"/>
<evidence type="ECO:0000256" key="1">
    <source>
        <dbReference type="SAM" id="MobiDB-lite"/>
    </source>
</evidence>
<evidence type="ECO:0000313" key="4">
    <source>
        <dbReference type="Proteomes" id="UP000016922"/>
    </source>
</evidence>
<dbReference type="AlphaFoldDB" id="S3ECB6"/>
<protein>
    <recommendedName>
        <fullName evidence="5">GPI anchored cell wall protein</fullName>
    </recommendedName>
</protein>
<dbReference type="OrthoDB" id="4776947at2759"/>
<dbReference type="KEGG" id="glz:GLAREA_05291"/>